<organism evidence="1 2">
    <name type="scientific">Entomophthora muscae</name>
    <dbReference type="NCBI Taxonomy" id="34485"/>
    <lineage>
        <taxon>Eukaryota</taxon>
        <taxon>Fungi</taxon>
        <taxon>Fungi incertae sedis</taxon>
        <taxon>Zoopagomycota</taxon>
        <taxon>Entomophthoromycotina</taxon>
        <taxon>Entomophthoromycetes</taxon>
        <taxon>Entomophthorales</taxon>
        <taxon>Entomophthoraceae</taxon>
        <taxon>Entomophthora</taxon>
    </lineage>
</organism>
<gene>
    <name evidence="1" type="primary">GCN2_1</name>
    <name evidence="1" type="ORF">DSO57_1002440</name>
</gene>
<keyword evidence="2" id="KW-1185">Reference proteome</keyword>
<keyword evidence="1" id="KW-0396">Initiation factor</keyword>
<reference evidence="1" key="1">
    <citation type="submission" date="2022-04" db="EMBL/GenBank/DDBJ databases">
        <title>Genome of the entomopathogenic fungus Entomophthora muscae.</title>
        <authorList>
            <person name="Elya C."/>
            <person name="Lovett B.R."/>
            <person name="Lee E."/>
            <person name="Macias A.M."/>
            <person name="Hajek A.E."/>
            <person name="De Bivort B.L."/>
            <person name="Kasson M.T."/>
            <person name="De Fine Licht H.H."/>
            <person name="Stajich J.E."/>
        </authorList>
    </citation>
    <scope>NUCLEOTIDE SEQUENCE</scope>
    <source>
        <strain evidence="1">Berkeley</strain>
    </source>
</reference>
<keyword evidence="1" id="KW-0648">Protein biosynthesis</keyword>
<name>A0ACC2RZU3_9FUNG</name>
<dbReference type="EC" id="2.7.11.1" evidence="1"/>
<proteinExistence type="predicted"/>
<dbReference type="EMBL" id="QTSX02006395">
    <property type="protein sequence ID" value="KAJ9055562.1"/>
    <property type="molecule type" value="Genomic_DNA"/>
</dbReference>
<keyword evidence="1" id="KW-0418">Kinase</keyword>
<keyword evidence="1" id="KW-0808">Transferase</keyword>
<accession>A0ACC2RZU3</accession>
<sequence>MLYIQMEYCDRSTLRDVVDEGVSVEDAWKFFRQLLAGLDHLHSQGMIHRDLKPSNIFLALNGDVKIGDLGLATSSLNGAEVYAPGKQSVDFAQGSLTSEIGTSLYISPEVLSKARYSQKVDMYSLGIIFFEMLYPFGTGMERIVALRDLRLPDVRFPSNFKHEKFSAQAQIIRSLLSHDEKERPTAMDLLRSQLLPSRMEDEFILECIRTVSNPAAPHYHHLIDTLFRTEQNRHSDLMYGRKSLLNPDKGSGYYDVIRAILTKVFRRHGAIELSAPSLAPKAEWFSALQKPYYVLDQQGRVVQLPYDLTLPFSRMVARAGMCPLKRFVFGKVFRQNSEEAEGAPLEVLEADFDIVTPSVDVASEAEVLKVLDEAMAAFPPGLTADYCFQVNHGRIASLILDTCKVPIAQRATVSIILSQLGLSKTVAQTRALLGRGQLPRATVEELLVFYVSGDLEASHSRLRKLLKLHKQQIDSIFSELQTLGSFLRRLGVHRKVVFNSCLMYNLHYYESGLLFRASRDGKRGDILAVGGRYDALLIAQRSPLNAAGATPHAVGASIALQKLILMLERYESQRPSSRKPEDDRALAIWAPRQLDVLIASLAQIFWKRVWILLKTSGRITSAVISCANLESFLPIPAVRNG</sequence>
<protein>
    <submittedName>
        <fullName evidence="1">Eukaryotic translation initiation factor 2-alpha kinase</fullName>
        <ecNumber evidence="1">2.7.11.1</ecNumber>
    </submittedName>
</protein>
<evidence type="ECO:0000313" key="2">
    <source>
        <dbReference type="Proteomes" id="UP001165960"/>
    </source>
</evidence>
<evidence type="ECO:0000313" key="1">
    <source>
        <dbReference type="EMBL" id="KAJ9055562.1"/>
    </source>
</evidence>
<dbReference type="Proteomes" id="UP001165960">
    <property type="component" value="Unassembled WGS sequence"/>
</dbReference>
<comment type="caution">
    <text evidence="1">The sequence shown here is derived from an EMBL/GenBank/DDBJ whole genome shotgun (WGS) entry which is preliminary data.</text>
</comment>